<evidence type="ECO:0000256" key="1">
    <source>
        <dbReference type="ARBA" id="ARBA00006865"/>
    </source>
</evidence>
<dbReference type="GO" id="GO:0004553">
    <property type="term" value="F:hydrolase activity, hydrolyzing O-glycosyl compounds"/>
    <property type="evidence" value="ECO:0007669"/>
    <property type="project" value="InterPro"/>
</dbReference>
<dbReference type="Pfam" id="PF00722">
    <property type="entry name" value="Glyco_hydro_16"/>
    <property type="match status" value="1"/>
</dbReference>
<evidence type="ECO:0000259" key="2">
    <source>
        <dbReference type="PROSITE" id="PS51762"/>
    </source>
</evidence>
<dbReference type="PANTHER" id="PTHR10963">
    <property type="entry name" value="GLYCOSYL HYDROLASE-RELATED"/>
    <property type="match status" value="1"/>
</dbReference>
<dbReference type="PROSITE" id="PS51318">
    <property type="entry name" value="TAT"/>
    <property type="match status" value="1"/>
</dbReference>
<dbReference type="InterPro" id="IPR000757">
    <property type="entry name" value="Beta-glucanase-like"/>
</dbReference>
<organism evidence="3">
    <name type="scientific">uncultured Mycobacterium sp</name>
    <dbReference type="NCBI Taxonomy" id="171292"/>
    <lineage>
        <taxon>Bacteria</taxon>
        <taxon>Bacillati</taxon>
        <taxon>Actinomycetota</taxon>
        <taxon>Actinomycetes</taxon>
        <taxon>Mycobacteriales</taxon>
        <taxon>Mycobacteriaceae</taxon>
        <taxon>Mycobacterium</taxon>
        <taxon>environmental samples</taxon>
    </lineage>
</organism>
<dbReference type="PANTHER" id="PTHR10963:SF55">
    <property type="entry name" value="GLYCOSIDE HYDROLASE FAMILY 16 PROTEIN"/>
    <property type="match status" value="1"/>
</dbReference>
<dbReference type="InterPro" id="IPR013320">
    <property type="entry name" value="ConA-like_dom_sf"/>
</dbReference>
<comment type="similarity">
    <text evidence="1">Belongs to the glycosyl hydrolase 16 family.</text>
</comment>
<evidence type="ECO:0000313" key="3">
    <source>
        <dbReference type="EMBL" id="SBS78657.1"/>
    </source>
</evidence>
<dbReference type="AlphaFoldDB" id="A0A1Y5PIT9"/>
<dbReference type="InterPro" id="IPR050546">
    <property type="entry name" value="Glycosyl_Hydrlase_16"/>
</dbReference>
<sequence>MPELDRRSMMMMSGLGLLAAAIPLPKAGAFPSPRPDAPPGGAPAYLFQDDFDGPAGSAPNPGNWTVQNWQDDVWPPVESQYRDDRRNVFLDGNSNLVLLATREDDQYFSGKVRGNWRVPMGYTWEARAKLDCLTSGAWPAYWAVNEDPLPDGEVDIFEFYGNRSWAPGTTVHAASNGKTWESKSIAGLIDGGWHNWRMRWDQDGFKFWRDYVDGAKPYFTVPPKPIPVHGNPTDLRWPFNNPGYWMSPMFTLAVGGPGGGDPSLGTYPAAMLVDWIRIW</sequence>
<reference evidence="3" key="1">
    <citation type="submission" date="2016-03" db="EMBL/GenBank/DDBJ databases">
        <authorList>
            <person name="Ploux O."/>
        </authorList>
    </citation>
    <scope>NUCLEOTIDE SEQUENCE</scope>
    <source>
        <strain evidence="3">UC10</strain>
    </source>
</reference>
<dbReference type="GO" id="GO:0005975">
    <property type="term" value="P:carbohydrate metabolic process"/>
    <property type="evidence" value="ECO:0007669"/>
    <property type="project" value="InterPro"/>
</dbReference>
<name>A0A1Y5PIT9_9MYCO</name>
<feature type="domain" description="GH16" evidence="2">
    <location>
        <begin position="17"/>
        <end position="279"/>
    </location>
</feature>
<keyword evidence="3" id="KW-0378">Hydrolase</keyword>
<dbReference type="Gene3D" id="2.60.120.200">
    <property type="match status" value="1"/>
</dbReference>
<dbReference type="EMBL" id="FLQS01000056">
    <property type="protein sequence ID" value="SBS78657.1"/>
    <property type="molecule type" value="Genomic_DNA"/>
</dbReference>
<gene>
    <name evidence="3" type="ORF">MHPYR_60145</name>
</gene>
<dbReference type="CDD" id="cd08023">
    <property type="entry name" value="GH16_laminarinase_like"/>
    <property type="match status" value="1"/>
</dbReference>
<dbReference type="SUPFAM" id="SSF49899">
    <property type="entry name" value="Concanavalin A-like lectins/glucanases"/>
    <property type="match status" value="1"/>
</dbReference>
<accession>A0A1Y5PIT9</accession>
<dbReference type="InterPro" id="IPR006311">
    <property type="entry name" value="TAT_signal"/>
</dbReference>
<proteinExistence type="inferred from homology"/>
<dbReference type="PROSITE" id="PS51762">
    <property type="entry name" value="GH16_2"/>
    <property type="match status" value="1"/>
</dbReference>
<protein>
    <submittedName>
        <fullName evidence="3">Glycoside hydrolase family 16</fullName>
    </submittedName>
</protein>